<evidence type="ECO:0000256" key="1">
    <source>
        <dbReference type="SAM" id="SignalP"/>
    </source>
</evidence>
<keyword evidence="1" id="KW-0732">Signal</keyword>
<organism evidence="2 3">
    <name type="scientific">Priestia megaterium (strain ATCC 14581 / DSM 32 / CCUG 1817 / JCM 2506 / NBRC 15308 / NCIMB 9376 / NCTC 10342 / NRRL B-14308 / VKM B-512 / Ford 19)</name>
    <name type="common">Bacillus megaterium</name>
    <dbReference type="NCBI Taxonomy" id="1348623"/>
    <lineage>
        <taxon>Bacteria</taxon>
        <taxon>Bacillati</taxon>
        <taxon>Bacillota</taxon>
        <taxon>Bacilli</taxon>
        <taxon>Bacillales</taxon>
        <taxon>Bacillaceae</taxon>
        <taxon>Priestia</taxon>
    </lineage>
</organism>
<evidence type="ECO:0000313" key="3">
    <source>
        <dbReference type="Proteomes" id="UP000031829"/>
    </source>
</evidence>
<feature type="chain" id="PRO_5039015384" evidence="1">
    <location>
        <begin position="19"/>
        <end position="415"/>
    </location>
</feature>
<accession>A0A0B6AF76</accession>
<dbReference type="InterPro" id="IPR006059">
    <property type="entry name" value="SBP"/>
</dbReference>
<evidence type="ECO:0000313" key="2">
    <source>
        <dbReference type="EMBL" id="AJI22181.1"/>
    </source>
</evidence>
<dbReference type="Proteomes" id="UP000031829">
    <property type="component" value="Chromosome"/>
</dbReference>
<dbReference type="PANTHER" id="PTHR43649">
    <property type="entry name" value="ARABINOSE-BINDING PROTEIN-RELATED"/>
    <property type="match status" value="1"/>
</dbReference>
<dbReference type="SUPFAM" id="SSF53850">
    <property type="entry name" value="Periplasmic binding protein-like II"/>
    <property type="match status" value="1"/>
</dbReference>
<dbReference type="EMBL" id="CP009920">
    <property type="protein sequence ID" value="AJI22181.1"/>
    <property type="molecule type" value="Genomic_DNA"/>
</dbReference>
<dbReference type="KEGG" id="bmeg:BG04_3737"/>
<dbReference type="GeneID" id="93641787"/>
<dbReference type="PROSITE" id="PS51257">
    <property type="entry name" value="PROKAR_LIPOPROTEIN"/>
    <property type="match status" value="1"/>
</dbReference>
<reference evidence="2 3" key="1">
    <citation type="journal article" date="2015" name="Genome Announc.">
        <title>Complete genome sequences for 35 biothreat assay-relevant bacillus species.</title>
        <authorList>
            <person name="Johnson S.L."/>
            <person name="Daligault H.E."/>
            <person name="Davenport K.W."/>
            <person name="Jaissle J."/>
            <person name="Frey K.G."/>
            <person name="Ladner J.T."/>
            <person name="Broomall S.M."/>
            <person name="Bishop-Lilly K.A."/>
            <person name="Bruce D.C."/>
            <person name="Gibbons H.S."/>
            <person name="Coyne S.R."/>
            <person name="Lo C.C."/>
            <person name="Meincke L."/>
            <person name="Munk A.C."/>
            <person name="Koroleva G.I."/>
            <person name="Rosenzweig C.N."/>
            <person name="Palacios G.F."/>
            <person name="Redden C.L."/>
            <person name="Minogue T.D."/>
            <person name="Chain P.S."/>
        </authorList>
    </citation>
    <scope>NUCLEOTIDE SEQUENCE [LARGE SCALE GENOMIC DNA]</scope>
    <source>
        <strain evidence="3">ATCC 14581 / DSM 32 / JCM 2506 / NBRC 15308 / NCIMB 9376 / NCTC 10342 / NRRL B-14308 / VKM B-512</strain>
    </source>
</reference>
<sequence>MKKLLILLAMLTVIIAGCGKNSSTSGDSSDSSKKVTINFTHWRGEDSKAFDSIIEQFEKKNPNIHVEMTVFPSDSYQSQIQGSLLSGEGIDVFASFPGSQFETIRKANGFAKLDDQNLLSKFDEKLIQAGKADNTQYALPYQLVYNIPVYNKGIFEKLNLDVPKDWNSFLKTSETLKKNGYTPILFSGDVSPSQFINPMIMNNEPTNNALHEVETGKRKLTDEWFIKTLSQIKELNDKGYFQKDALGTKKESAAALFAQEKGAMLAQGSYMMATVKQQNPKIDQGLLAPITVDQDKAKYEGVHTTTFLLGVAEKSKHKEAAKKFLTFLADPKISSEYANATGQLLTVKDVKYNSPELKESAKWKGKKTVFQPRFTILNERVSKAVETSVQDVLSGMSAKKAAEKAQGEVERVAKN</sequence>
<protein>
    <submittedName>
        <fullName evidence="2">Bacterial extracellular solute-binding family protein</fullName>
    </submittedName>
</protein>
<name>A0A0B6AF76_PRIM2</name>
<dbReference type="Pfam" id="PF01547">
    <property type="entry name" value="SBP_bac_1"/>
    <property type="match status" value="1"/>
</dbReference>
<dbReference type="HOGENOM" id="CLU_031285_12_3_9"/>
<dbReference type="AlphaFoldDB" id="A0A0B6AF76"/>
<dbReference type="Gene3D" id="3.40.190.10">
    <property type="entry name" value="Periplasmic binding protein-like II"/>
    <property type="match status" value="2"/>
</dbReference>
<proteinExistence type="predicted"/>
<feature type="signal peptide" evidence="1">
    <location>
        <begin position="1"/>
        <end position="18"/>
    </location>
</feature>
<dbReference type="InterPro" id="IPR050490">
    <property type="entry name" value="Bact_solute-bd_prot1"/>
</dbReference>
<dbReference type="RefSeq" id="WP_034653376.1">
    <property type="nucleotide sequence ID" value="NZ_BCVB01000002.1"/>
</dbReference>
<gene>
    <name evidence="2" type="ORF">BG04_3737</name>
</gene>